<dbReference type="PANTHER" id="PTHR28008">
    <property type="entry name" value="DOMAIN PROTEIN, PUTATIVE (AFU_ORTHOLOGUE AFUA_3G10980)-RELATED"/>
    <property type="match status" value="1"/>
</dbReference>
<dbReference type="PATRIC" id="fig|1116472.3.peg.3584"/>
<feature type="domain" description="VanZ-like" evidence="1">
    <location>
        <begin position="36"/>
        <end position="111"/>
    </location>
</feature>
<proteinExistence type="predicted"/>
<keyword evidence="3" id="KW-1185">Reference proteome</keyword>
<dbReference type="STRING" id="1116472.MGMO_146c00080"/>
<accession>V5BL07</accession>
<dbReference type="EMBL" id="AYLO01000135">
    <property type="protein sequence ID" value="ESS68469.1"/>
    <property type="molecule type" value="Genomic_DNA"/>
</dbReference>
<organism evidence="2 3">
    <name type="scientific">Methyloglobulus morosus KoM1</name>
    <dbReference type="NCBI Taxonomy" id="1116472"/>
    <lineage>
        <taxon>Bacteria</taxon>
        <taxon>Pseudomonadati</taxon>
        <taxon>Pseudomonadota</taxon>
        <taxon>Gammaproteobacteria</taxon>
        <taxon>Methylococcales</taxon>
        <taxon>Methylococcaceae</taxon>
        <taxon>Methyloglobulus</taxon>
    </lineage>
</organism>
<reference evidence="2 3" key="1">
    <citation type="journal article" date="2013" name="Genome Announc.">
        <title>Draft Genome Sequence of the Methanotrophic Gammaproteobacterium Methyloglobulus morosus DSM 22980 Strain KoM1.</title>
        <authorList>
            <person name="Poehlein A."/>
            <person name="Deutzmann J.S."/>
            <person name="Daniel R."/>
            <person name="Simeonova D.D."/>
        </authorList>
    </citation>
    <scope>NUCLEOTIDE SEQUENCE [LARGE SCALE GENOMIC DNA]</scope>
    <source>
        <strain evidence="2 3">KoM1</strain>
    </source>
</reference>
<dbReference type="OrthoDB" id="8564037at2"/>
<dbReference type="AlphaFoldDB" id="V5BL07"/>
<dbReference type="Pfam" id="PF04892">
    <property type="entry name" value="VanZ"/>
    <property type="match status" value="1"/>
</dbReference>
<comment type="caution">
    <text evidence="2">The sequence shown here is derived from an EMBL/GenBank/DDBJ whole genome shotgun (WGS) entry which is preliminary data.</text>
</comment>
<dbReference type="InterPro" id="IPR006976">
    <property type="entry name" value="VanZ-like"/>
</dbReference>
<evidence type="ECO:0000313" key="2">
    <source>
        <dbReference type="EMBL" id="ESS68469.1"/>
    </source>
</evidence>
<dbReference type="Proteomes" id="UP000017842">
    <property type="component" value="Unassembled WGS sequence"/>
</dbReference>
<evidence type="ECO:0000259" key="1">
    <source>
        <dbReference type="Pfam" id="PF04892"/>
    </source>
</evidence>
<protein>
    <submittedName>
        <fullName evidence="2">VanZ family protein</fullName>
    </submittedName>
</protein>
<dbReference type="PANTHER" id="PTHR28008:SF1">
    <property type="entry name" value="DOMAIN PROTEIN, PUTATIVE (AFU_ORTHOLOGUE AFUA_3G10980)-RELATED"/>
    <property type="match status" value="1"/>
</dbReference>
<dbReference type="eggNOG" id="COG5652">
    <property type="taxonomic scope" value="Bacteria"/>
</dbReference>
<evidence type="ECO:0000313" key="3">
    <source>
        <dbReference type="Proteomes" id="UP000017842"/>
    </source>
</evidence>
<dbReference type="NCBIfam" id="NF037970">
    <property type="entry name" value="vanZ_1"/>
    <property type="match status" value="1"/>
</dbReference>
<name>V5BL07_9GAMM</name>
<gene>
    <name evidence="2" type="ORF">MGMO_146c00080</name>
</gene>
<sequence length="122" mass="13619">MLKFLDSLALITLCAAIFGLSSQSSLPIPLVFDFQDKLHHFIAYFVMGILAWRCFRHFVPPSLLVVTSIAFCSIHGISDEWHQSFVPGRSSDVLDWVADTIGATVSMLLLPQLKRVLKITSI</sequence>